<evidence type="ECO:0000313" key="1">
    <source>
        <dbReference type="EMBL" id="CAK5080655.1"/>
    </source>
</evidence>
<proteinExistence type="predicted"/>
<reference evidence="1" key="1">
    <citation type="submission" date="2023-11" db="EMBL/GenBank/DDBJ databases">
        <authorList>
            <person name="Poullet M."/>
        </authorList>
    </citation>
    <scope>NUCLEOTIDE SEQUENCE</scope>
    <source>
        <strain evidence="1">E1834</strain>
    </source>
</reference>
<gene>
    <name evidence="1" type="ORF">MENTE1834_LOCUS27834</name>
</gene>
<organism evidence="1 2">
    <name type="scientific">Meloidogyne enterolobii</name>
    <name type="common">Root-knot nematode worm</name>
    <name type="synonym">Meloidogyne mayaguensis</name>
    <dbReference type="NCBI Taxonomy" id="390850"/>
    <lineage>
        <taxon>Eukaryota</taxon>
        <taxon>Metazoa</taxon>
        <taxon>Ecdysozoa</taxon>
        <taxon>Nematoda</taxon>
        <taxon>Chromadorea</taxon>
        <taxon>Rhabditida</taxon>
        <taxon>Tylenchina</taxon>
        <taxon>Tylenchomorpha</taxon>
        <taxon>Tylenchoidea</taxon>
        <taxon>Meloidogynidae</taxon>
        <taxon>Meloidogyninae</taxon>
        <taxon>Meloidogyne</taxon>
    </lineage>
</organism>
<comment type="caution">
    <text evidence="1">The sequence shown here is derived from an EMBL/GenBank/DDBJ whole genome shotgun (WGS) entry which is preliminary data.</text>
</comment>
<dbReference type="Proteomes" id="UP001497535">
    <property type="component" value="Unassembled WGS sequence"/>
</dbReference>
<name>A0ACB0ZNI5_MELEN</name>
<protein>
    <submittedName>
        <fullName evidence="1">Uncharacterized protein</fullName>
    </submittedName>
</protein>
<sequence length="340" mass="38219">MSQTGEPENKRQKLVEDNRHIVLFKGCFDDPVGIDLPENENLPLSELERAVPGANGLHYLNTNNGYLLSLKFDKETQSFPPPLNGWSKDIIYQVVYKDSRSISPYMKVQSPLPELEEPEKFCFFASKFDQENEVRSPVVCIHPYYFTTYFHTSRVEYKKDVTQVRVYAKDGTEYNTVVKHISIEQDFVVLKSEKKIVDRGPHICKTPCSGAILLCGCYTNEFDRLEQCKKEGCLQGPETTILRSSSGKRLGRGPFLLGVVTTAPGDSGCAVFCPHGLKGISVGTNKFKKAPKDPVKEAHKDPVKEAAKHLPKCLIVPATDIMNEITALEMELRGDEEIEE</sequence>
<dbReference type="EMBL" id="CAVMJV010000042">
    <property type="protein sequence ID" value="CAK5080655.1"/>
    <property type="molecule type" value="Genomic_DNA"/>
</dbReference>
<evidence type="ECO:0000313" key="2">
    <source>
        <dbReference type="Proteomes" id="UP001497535"/>
    </source>
</evidence>
<accession>A0ACB0ZNI5</accession>
<keyword evidence="2" id="KW-1185">Reference proteome</keyword>